<feature type="transmembrane region" description="Helical" evidence="13">
    <location>
        <begin position="148"/>
        <end position="169"/>
    </location>
</feature>
<dbReference type="SUPFAM" id="SSF49562">
    <property type="entry name" value="C2 domain (Calcium/lipid-binding domain, CaLB)"/>
    <property type="match status" value="1"/>
</dbReference>
<dbReference type="SUPFAM" id="SSF47473">
    <property type="entry name" value="EF-hand"/>
    <property type="match status" value="1"/>
</dbReference>
<evidence type="ECO:0000256" key="9">
    <source>
        <dbReference type="ARBA" id="ARBA00023065"/>
    </source>
</evidence>
<dbReference type="GO" id="GO:0001508">
    <property type="term" value="P:action potential"/>
    <property type="evidence" value="ECO:0007669"/>
    <property type="project" value="TreeGrafter"/>
</dbReference>
<evidence type="ECO:0000256" key="11">
    <source>
        <dbReference type="ARBA" id="ARBA00023303"/>
    </source>
</evidence>
<evidence type="ECO:0000256" key="7">
    <source>
        <dbReference type="ARBA" id="ARBA00022958"/>
    </source>
</evidence>
<dbReference type="PANTHER" id="PTHR11537">
    <property type="entry name" value="VOLTAGE-GATED POTASSIUM CHANNEL"/>
    <property type="match status" value="1"/>
</dbReference>
<comment type="subcellular location">
    <subcellularLocation>
        <location evidence="1">Membrane</location>
        <topology evidence="1">Multi-pass membrane protein</topology>
    </subcellularLocation>
</comment>
<organism evidence="16 17">
    <name type="scientific">Polarella glacialis</name>
    <name type="common">Dinoflagellate</name>
    <dbReference type="NCBI Taxonomy" id="89957"/>
    <lineage>
        <taxon>Eukaryota</taxon>
        <taxon>Sar</taxon>
        <taxon>Alveolata</taxon>
        <taxon>Dinophyceae</taxon>
        <taxon>Suessiales</taxon>
        <taxon>Suessiaceae</taxon>
        <taxon>Polarella</taxon>
    </lineage>
</organism>
<evidence type="ECO:0000256" key="13">
    <source>
        <dbReference type="SAM" id="Phobius"/>
    </source>
</evidence>
<keyword evidence="9" id="KW-0406">Ion transport</keyword>
<keyword evidence="2" id="KW-0813">Transport</keyword>
<keyword evidence="3" id="KW-0633">Potassium transport</keyword>
<dbReference type="InterPro" id="IPR035892">
    <property type="entry name" value="C2_domain_sf"/>
</dbReference>
<accession>A0A813KNZ5</accession>
<gene>
    <name evidence="16" type="ORF">PGLA2088_LOCUS35345</name>
</gene>
<dbReference type="PRINTS" id="PR00169">
    <property type="entry name" value="KCHANNEL"/>
</dbReference>
<dbReference type="Proteomes" id="UP000626109">
    <property type="component" value="Unassembled WGS sequence"/>
</dbReference>
<evidence type="ECO:0000256" key="4">
    <source>
        <dbReference type="ARBA" id="ARBA00022692"/>
    </source>
</evidence>
<feature type="transmembrane region" description="Helical" evidence="13">
    <location>
        <begin position="353"/>
        <end position="371"/>
    </location>
</feature>
<feature type="compositionally biased region" description="Polar residues" evidence="12">
    <location>
        <begin position="646"/>
        <end position="658"/>
    </location>
</feature>
<evidence type="ECO:0000256" key="5">
    <source>
        <dbReference type="ARBA" id="ARBA00022826"/>
    </source>
</evidence>
<feature type="transmembrane region" description="Helical" evidence="13">
    <location>
        <begin position="293"/>
        <end position="315"/>
    </location>
</feature>
<evidence type="ECO:0000256" key="1">
    <source>
        <dbReference type="ARBA" id="ARBA00004141"/>
    </source>
</evidence>
<name>A0A813KNZ5_POLGL</name>
<dbReference type="Gene3D" id="1.10.287.70">
    <property type="match status" value="1"/>
</dbReference>
<keyword evidence="6" id="KW-0851">Voltage-gated channel</keyword>
<dbReference type="SUPFAM" id="SSF81324">
    <property type="entry name" value="Voltage-gated potassium channels"/>
    <property type="match status" value="1"/>
</dbReference>
<keyword evidence="7" id="KW-0630">Potassium</keyword>
<evidence type="ECO:0000256" key="6">
    <source>
        <dbReference type="ARBA" id="ARBA00022882"/>
    </source>
</evidence>
<dbReference type="Gene3D" id="1.20.120.350">
    <property type="entry name" value="Voltage-gated potassium channels. Chain C"/>
    <property type="match status" value="1"/>
</dbReference>
<reference evidence="16" key="1">
    <citation type="submission" date="2021-02" db="EMBL/GenBank/DDBJ databases">
        <authorList>
            <person name="Dougan E. K."/>
            <person name="Rhodes N."/>
            <person name="Thang M."/>
            <person name="Chan C."/>
        </authorList>
    </citation>
    <scope>NUCLEOTIDE SEQUENCE</scope>
</reference>
<evidence type="ECO:0000313" key="17">
    <source>
        <dbReference type="Proteomes" id="UP000626109"/>
    </source>
</evidence>
<evidence type="ECO:0000313" key="16">
    <source>
        <dbReference type="EMBL" id="CAE8709241.1"/>
    </source>
</evidence>
<evidence type="ECO:0008006" key="18">
    <source>
        <dbReference type="Google" id="ProtNLM"/>
    </source>
</evidence>
<dbReference type="InterPro" id="IPR028325">
    <property type="entry name" value="VG_K_chnl"/>
</dbReference>
<dbReference type="InterPro" id="IPR027359">
    <property type="entry name" value="Volt_channel_dom_sf"/>
</dbReference>
<evidence type="ECO:0000259" key="15">
    <source>
        <dbReference type="Pfam" id="PF00520"/>
    </source>
</evidence>
<sequence length="680" mass="76109">MSKVVISDVPPVKLRLSWWKRNVTTPFFVPTDSPVELFFFHLVFLRLVRSGERGVSLPEAEKDVGDMIDGDAEVPISDFQRAMVRFFKAIRSDYVVDVLHYDTTGNGYINWYEFCKFWQDCQAAADVSIRFSLAERIFLTLEDSDKSIIGKILSFLMLSAIVLSVGSFVASTMPEFQDLCAATLEPGFDPDCFPAPQLIFKDIELACVLFFTLEYCTPELIYADICAASAGTQLLESVSLNRYLAAALESGPQGESPVLQIIRLTRVFRAFRLGRRFEAVIIIARSLKRSVRALYVLTLNLILGMIIFGALMYFAEQGSWDPATNEYLRQEGEVWNSTTLTWYPNYNRSPFESIPASFWWAIVTATTVGYGDGDTPTTSAGKVVAGVTMVWSLCVLALPIGVIGSNFSQVWTDYDREKIKEASSRRQQEAMVRKSMAWSDPLYFSKLVVIEVWHNSGLCSPLADGVLDISQSEFLGEVECQLDLRREEPMLGQRIHAALVANSQKACRKVTGTLTFEYSWMPHKAKMLMAGDDGDDLLMAGKLDVSKIRADNILNIDYKGRGMSDPFCVVRANTGKPRGDGPIEQTILCTDTLFNSSSPRWTDTLSFRFCWHQVQDAVVEDLRRTKDEKSKGPAPMSNRRDVLKASSRSKSLRISATTTDDLPAIPQVELLSATLPTQAR</sequence>
<dbReference type="GO" id="GO:0008076">
    <property type="term" value="C:voltage-gated potassium channel complex"/>
    <property type="evidence" value="ECO:0007669"/>
    <property type="project" value="InterPro"/>
</dbReference>
<keyword evidence="5" id="KW-0631">Potassium channel</keyword>
<evidence type="ECO:0000259" key="14">
    <source>
        <dbReference type="Pfam" id="PF00168"/>
    </source>
</evidence>
<protein>
    <recommendedName>
        <fullName evidence="18">Calmodulin</fullName>
    </recommendedName>
</protein>
<dbReference type="InterPro" id="IPR000008">
    <property type="entry name" value="C2_dom"/>
</dbReference>
<keyword evidence="10 13" id="KW-0472">Membrane</keyword>
<dbReference type="GO" id="GO:0005249">
    <property type="term" value="F:voltage-gated potassium channel activity"/>
    <property type="evidence" value="ECO:0007669"/>
    <property type="project" value="InterPro"/>
</dbReference>
<dbReference type="InterPro" id="IPR005821">
    <property type="entry name" value="Ion_trans_dom"/>
</dbReference>
<feature type="domain" description="Ion transport" evidence="15">
    <location>
        <begin position="152"/>
        <end position="409"/>
    </location>
</feature>
<keyword evidence="8 13" id="KW-1133">Transmembrane helix</keyword>
<keyword evidence="11" id="KW-0407">Ion channel</keyword>
<feature type="domain" description="C2" evidence="14">
    <location>
        <begin position="541"/>
        <end position="608"/>
    </location>
</feature>
<feature type="region of interest" description="Disordered" evidence="12">
    <location>
        <begin position="623"/>
        <end position="658"/>
    </location>
</feature>
<dbReference type="Pfam" id="PF00168">
    <property type="entry name" value="C2"/>
    <property type="match status" value="1"/>
</dbReference>
<comment type="caution">
    <text evidence="16">The sequence shown here is derived from an EMBL/GenBank/DDBJ whole genome shotgun (WGS) entry which is preliminary data.</text>
</comment>
<evidence type="ECO:0000256" key="2">
    <source>
        <dbReference type="ARBA" id="ARBA00022448"/>
    </source>
</evidence>
<keyword evidence="4 13" id="KW-0812">Transmembrane</keyword>
<feature type="transmembrane region" description="Helical" evidence="13">
    <location>
        <begin position="383"/>
        <end position="404"/>
    </location>
</feature>
<evidence type="ECO:0000256" key="8">
    <source>
        <dbReference type="ARBA" id="ARBA00022989"/>
    </source>
</evidence>
<dbReference type="EMBL" id="CAJNNW010031820">
    <property type="protein sequence ID" value="CAE8709241.1"/>
    <property type="molecule type" value="Genomic_DNA"/>
</dbReference>
<dbReference type="AlphaFoldDB" id="A0A813KNZ5"/>
<evidence type="ECO:0000256" key="3">
    <source>
        <dbReference type="ARBA" id="ARBA00022538"/>
    </source>
</evidence>
<evidence type="ECO:0000256" key="10">
    <source>
        <dbReference type="ARBA" id="ARBA00023136"/>
    </source>
</evidence>
<dbReference type="InterPro" id="IPR011992">
    <property type="entry name" value="EF-hand-dom_pair"/>
</dbReference>
<dbReference type="PANTHER" id="PTHR11537:SF254">
    <property type="entry name" value="POTASSIUM VOLTAGE-GATED CHANNEL PROTEIN SHAB"/>
    <property type="match status" value="1"/>
</dbReference>
<dbReference type="Pfam" id="PF00520">
    <property type="entry name" value="Ion_trans"/>
    <property type="match status" value="1"/>
</dbReference>
<proteinExistence type="predicted"/>
<evidence type="ECO:0000256" key="12">
    <source>
        <dbReference type="SAM" id="MobiDB-lite"/>
    </source>
</evidence>
<dbReference type="Gene3D" id="2.60.40.150">
    <property type="entry name" value="C2 domain"/>
    <property type="match status" value="1"/>
</dbReference>